<dbReference type="RefSeq" id="WP_132117189.1">
    <property type="nucleotide sequence ID" value="NZ_SLWS01000004.1"/>
</dbReference>
<protein>
    <recommendedName>
        <fullName evidence="3">Phosphopantetheine binding protein</fullName>
    </recommendedName>
</protein>
<dbReference type="Gene3D" id="1.10.1200.10">
    <property type="entry name" value="ACP-like"/>
    <property type="match status" value="1"/>
</dbReference>
<dbReference type="InterPro" id="IPR036736">
    <property type="entry name" value="ACP-like_sf"/>
</dbReference>
<dbReference type="Proteomes" id="UP000295680">
    <property type="component" value="Unassembled WGS sequence"/>
</dbReference>
<dbReference type="AlphaFoldDB" id="A0A4R2JQ88"/>
<reference evidence="1 2" key="1">
    <citation type="submission" date="2019-03" db="EMBL/GenBank/DDBJ databases">
        <title>Genomic Encyclopedia of Type Strains, Phase IV (KMG-IV): sequencing the most valuable type-strain genomes for metagenomic binning, comparative biology and taxonomic classification.</title>
        <authorList>
            <person name="Goeker M."/>
        </authorList>
    </citation>
    <scope>NUCLEOTIDE SEQUENCE [LARGE SCALE GENOMIC DNA]</scope>
    <source>
        <strain evidence="1 2">DSM 45934</strain>
    </source>
</reference>
<dbReference type="OrthoDB" id="4241482at2"/>
<organism evidence="1 2">
    <name type="scientific">Actinocrispum wychmicini</name>
    <dbReference type="NCBI Taxonomy" id="1213861"/>
    <lineage>
        <taxon>Bacteria</taxon>
        <taxon>Bacillati</taxon>
        <taxon>Actinomycetota</taxon>
        <taxon>Actinomycetes</taxon>
        <taxon>Pseudonocardiales</taxon>
        <taxon>Pseudonocardiaceae</taxon>
        <taxon>Actinocrispum</taxon>
    </lineage>
</organism>
<keyword evidence="2" id="KW-1185">Reference proteome</keyword>
<comment type="caution">
    <text evidence="1">The sequence shown here is derived from an EMBL/GenBank/DDBJ whole genome shotgun (WGS) entry which is preliminary data.</text>
</comment>
<dbReference type="SUPFAM" id="SSF47336">
    <property type="entry name" value="ACP-like"/>
    <property type="match status" value="1"/>
</dbReference>
<name>A0A4R2JQ88_9PSEU</name>
<evidence type="ECO:0000313" key="2">
    <source>
        <dbReference type="Proteomes" id="UP000295680"/>
    </source>
</evidence>
<sequence length="84" mass="9525">MITLENVKGIMTECLSTRDGPVTIDLDSPIEIDSFTLVWILHLLEERHNIEIAPEQSDFPSLMSVRDLHGYLAENFPDRVSLEG</sequence>
<evidence type="ECO:0008006" key="3">
    <source>
        <dbReference type="Google" id="ProtNLM"/>
    </source>
</evidence>
<evidence type="ECO:0000313" key="1">
    <source>
        <dbReference type="EMBL" id="TCO59346.1"/>
    </source>
</evidence>
<proteinExistence type="predicted"/>
<dbReference type="EMBL" id="SLWS01000004">
    <property type="protein sequence ID" value="TCO59346.1"/>
    <property type="molecule type" value="Genomic_DNA"/>
</dbReference>
<accession>A0A4R2JQ88</accession>
<gene>
    <name evidence="1" type="ORF">EV192_104187</name>
</gene>